<evidence type="ECO:0000256" key="1">
    <source>
        <dbReference type="SAM" id="MobiDB-lite"/>
    </source>
</evidence>
<name>A0A7H0H4K4_9ACTN</name>
<dbReference type="AlphaFoldDB" id="A0A7H0H4K4"/>
<feature type="compositionally biased region" description="Low complexity" evidence="1">
    <location>
        <begin position="139"/>
        <end position="150"/>
    </location>
</feature>
<protein>
    <submittedName>
        <fullName evidence="2">DUF4862 family protein</fullName>
    </submittedName>
</protein>
<sequence>MGQIVGGYAAFGGLIDARPVVEALAASPLVDGLETPFRGGVIEVPAGAPDTWRYVVTLIPETMQRVGTDPTFGLASPDAAGRAGALDYLRTVHAAVRSAEVDVLAVELHSAPTRTADAAAFADSLAELAGWGWGRRRSSSSTATRGPTRTPSRRDSSRWPRSWTQPPGPGSACRSTGRAPSSRPVTPTPAWLTSVRPRAAGCCGG</sequence>
<dbReference type="InterPro" id="IPR032344">
    <property type="entry name" value="DUF4862"/>
</dbReference>
<dbReference type="KEGG" id="tdf:H9L22_14910"/>
<feature type="region of interest" description="Disordered" evidence="1">
    <location>
        <begin position="135"/>
        <end position="205"/>
    </location>
</feature>
<dbReference type="Pfam" id="PF16154">
    <property type="entry name" value="DUF4862"/>
    <property type="match status" value="1"/>
</dbReference>
<dbReference type="Proteomes" id="UP000516117">
    <property type="component" value="Chromosome"/>
</dbReference>
<evidence type="ECO:0000313" key="2">
    <source>
        <dbReference type="EMBL" id="QNP55470.1"/>
    </source>
</evidence>
<gene>
    <name evidence="2" type="ORF">H9L22_14910</name>
</gene>
<accession>A0A7H0H4K4</accession>
<keyword evidence="3" id="KW-1185">Reference proteome</keyword>
<dbReference type="EMBL" id="CP060789">
    <property type="protein sequence ID" value="QNP55470.1"/>
    <property type="molecule type" value="Genomic_DNA"/>
</dbReference>
<evidence type="ECO:0000313" key="3">
    <source>
        <dbReference type="Proteomes" id="UP000516117"/>
    </source>
</evidence>
<organism evidence="2 3">
    <name type="scientific">Tessaracoccus defluvii</name>
    <dbReference type="NCBI Taxonomy" id="1285901"/>
    <lineage>
        <taxon>Bacteria</taxon>
        <taxon>Bacillati</taxon>
        <taxon>Actinomycetota</taxon>
        <taxon>Actinomycetes</taxon>
        <taxon>Propionibacteriales</taxon>
        <taxon>Propionibacteriaceae</taxon>
        <taxon>Tessaracoccus</taxon>
    </lineage>
</organism>
<reference evidence="2 3" key="1">
    <citation type="submission" date="2020-08" db="EMBL/GenBank/DDBJ databases">
        <title>Genome sequence of Tessaracoccus defluvii JCM 17540T.</title>
        <authorList>
            <person name="Hyun D.-W."/>
            <person name="Bae J.-W."/>
        </authorList>
    </citation>
    <scope>NUCLEOTIDE SEQUENCE [LARGE SCALE GENOMIC DNA]</scope>
    <source>
        <strain evidence="2 3">JCM 17540</strain>
    </source>
</reference>
<proteinExistence type="predicted"/>